<evidence type="ECO:0000256" key="6">
    <source>
        <dbReference type="SAM" id="Phobius"/>
    </source>
</evidence>
<keyword evidence="3" id="KW-0408">Iron</keyword>
<evidence type="ECO:0000256" key="1">
    <source>
        <dbReference type="ARBA" id="ARBA00022617"/>
    </source>
</evidence>
<dbReference type="SUPFAM" id="SSF49742">
    <property type="entry name" value="PHM/PNGase F"/>
    <property type="match status" value="2"/>
</dbReference>
<feature type="region of interest" description="Disordered" evidence="5">
    <location>
        <begin position="149"/>
        <end position="174"/>
    </location>
</feature>
<organism evidence="8">
    <name type="scientific">marine metagenome</name>
    <dbReference type="NCBI Taxonomy" id="408172"/>
    <lineage>
        <taxon>unclassified sequences</taxon>
        <taxon>metagenomes</taxon>
        <taxon>ecological metagenomes</taxon>
    </lineage>
</organism>
<sequence length="477" mass="52985">MTWGNQVGSQLSRGLMSVEKIGATAVLHFLWILTFAGVGMAQTSSGGPLASSEAETAPSFYADVLPVFQKNCVDCHRTNAPDVGGITAPMSLMTYAEAYRWAPRIKRALESGYMPPWGAHVQHKGTFKDERYIDDADKETVVAWVDAGAPEGETPEGASPSESATLLEDTKEGSGRGLTGWWIGEPDLVVEFEQPVHVPDSVQDWQPTFHMPVPEGAHTEAKWISKAELRPGGPWVHHIVSSHMGVGVPGRGPFTYPEGWGVLLPEDPYITTNMHYHKTPGPGSAVEDLTRAGFSFYEPGDVIDYVVDTDLNFTTRFVIPAGDPNYEVKHQRPFEEDTYLLSLGPHMHLRGKAMRYELEYPDGKTETLLWVPDYDFNWQFLYEYEEPLFVPAGSKLHMTWWFDNSAGNPNNPDPAAEVVYGAETTDEMANARIYFAPATPRGIVVGEEIPEELLRAAEAREAQRRRRISAQMGRGRM</sequence>
<dbReference type="SUPFAM" id="SSF46626">
    <property type="entry name" value="Cytochrome c"/>
    <property type="match status" value="1"/>
</dbReference>
<evidence type="ECO:0000256" key="3">
    <source>
        <dbReference type="ARBA" id="ARBA00023004"/>
    </source>
</evidence>
<dbReference type="PROSITE" id="PS51007">
    <property type="entry name" value="CYTC"/>
    <property type="match status" value="1"/>
</dbReference>
<dbReference type="AlphaFoldDB" id="A0A382A757"/>
<evidence type="ECO:0000259" key="7">
    <source>
        <dbReference type="PROSITE" id="PS51007"/>
    </source>
</evidence>
<feature type="transmembrane region" description="Helical" evidence="6">
    <location>
        <begin position="21"/>
        <end position="41"/>
    </location>
</feature>
<dbReference type="EMBL" id="UINC01024197">
    <property type="protein sequence ID" value="SVA97368.1"/>
    <property type="molecule type" value="Genomic_DNA"/>
</dbReference>
<accession>A0A382A757</accession>
<gene>
    <name evidence="8" type="ORF">METZ01_LOCUS150222</name>
</gene>
<dbReference type="GO" id="GO:0016715">
    <property type="term" value="F:oxidoreductase activity, acting on paired donors, with incorporation or reduction of molecular oxygen, reduced ascorbate as one donor, and incorporation of one atom of oxygen"/>
    <property type="evidence" value="ECO:0007669"/>
    <property type="project" value="InterPro"/>
</dbReference>
<name>A0A382A757_9ZZZZ</name>
<feature type="domain" description="Cytochrome c" evidence="7">
    <location>
        <begin position="52"/>
        <end position="149"/>
    </location>
</feature>
<evidence type="ECO:0000256" key="5">
    <source>
        <dbReference type="SAM" id="MobiDB-lite"/>
    </source>
</evidence>
<proteinExistence type="predicted"/>
<dbReference type="InterPro" id="IPR036909">
    <property type="entry name" value="Cyt_c-like_dom_sf"/>
</dbReference>
<reference evidence="8" key="1">
    <citation type="submission" date="2018-05" db="EMBL/GenBank/DDBJ databases">
        <authorList>
            <person name="Lanie J.A."/>
            <person name="Ng W.-L."/>
            <person name="Kazmierczak K.M."/>
            <person name="Andrzejewski T.M."/>
            <person name="Davidsen T.M."/>
            <person name="Wayne K.J."/>
            <person name="Tettelin H."/>
            <person name="Glass J.I."/>
            <person name="Rusch D."/>
            <person name="Podicherti R."/>
            <person name="Tsui H.-C.T."/>
            <person name="Winkler M.E."/>
        </authorList>
    </citation>
    <scope>NUCLEOTIDE SEQUENCE</scope>
</reference>
<protein>
    <recommendedName>
        <fullName evidence="7">Cytochrome c domain-containing protein</fullName>
    </recommendedName>
</protein>
<keyword evidence="4" id="KW-1015">Disulfide bond</keyword>
<keyword evidence="6" id="KW-0472">Membrane</keyword>
<dbReference type="GO" id="GO:0009055">
    <property type="term" value="F:electron transfer activity"/>
    <property type="evidence" value="ECO:0007669"/>
    <property type="project" value="InterPro"/>
</dbReference>
<dbReference type="GO" id="GO:0046872">
    <property type="term" value="F:metal ion binding"/>
    <property type="evidence" value="ECO:0007669"/>
    <property type="project" value="UniProtKB-KW"/>
</dbReference>
<dbReference type="InterPro" id="IPR009056">
    <property type="entry name" value="Cyt_c-like_dom"/>
</dbReference>
<evidence type="ECO:0000256" key="2">
    <source>
        <dbReference type="ARBA" id="ARBA00022723"/>
    </source>
</evidence>
<keyword evidence="1" id="KW-0349">Heme</keyword>
<dbReference type="Gene3D" id="2.60.120.230">
    <property type="match status" value="1"/>
</dbReference>
<dbReference type="GO" id="GO:0020037">
    <property type="term" value="F:heme binding"/>
    <property type="evidence" value="ECO:0007669"/>
    <property type="project" value="InterPro"/>
</dbReference>
<evidence type="ECO:0000313" key="8">
    <source>
        <dbReference type="EMBL" id="SVA97368.1"/>
    </source>
</evidence>
<dbReference type="InterPro" id="IPR008977">
    <property type="entry name" value="PHM/PNGase_F_dom_sf"/>
</dbReference>
<evidence type="ECO:0000256" key="4">
    <source>
        <dbReference type="ARBA" id="ARBA00023157"/>
    </source>
</evidence>
<keyword evidence="2" id="KW-0479">Metal-binding</keyword>
<keyword evidence="6" id="KW-0812">Transmembrane</keyword>
<keyword evidence="6" id="KW-1133">Transmembrane helix</keyword>
<dbReference type="InterPro" id="IPR014784">
    <property type="entry name" value="Cu2_ascorb_mOase-like_C"/>
</dbReference>